<keyword evidence="6" id="KW-0347">Helicase</keyword>
<feature type="compositionally biased region" description="Low complexity" evidence="10">
    <location>
        <begin position="29"/>
        <end position="41"/>
    </location>
</feature>
<dbReference type="EMBL" id="JANAWD010000524">
    <property type="protein sequence ID" value="KAJ3478273.1"/>
    <property type="molecule type" value="Genomic_DNA"/>
</dbReference>
<evidence type="ECO:0000256" key="8">
    <source>
        <dbReference type="ARBA" id="ARBA00022840"/>
    </source>
</evidence>
<evidence type="ECO:0000259" key="13">
    <source>
        <dbReference type="PROSITE" id="PS51194"/>
    </source>
</evidence>
<evidence type="ECO:0000313" key="14">
    <source>
        <dbReference type="EMBL" id="KAJ3478273.1"/>
    </source>
</evidence>
<dbReference type="InterPro" id="IPR013083">
    <property type="entry name" value="Znf_RING/FYVE/PHD"/>
</dbReference>
<dbReference type="Gene3D" id="3.40.50.300">
    <property type="entry name" value="P-loop containing nucleotide triphosphate hydrolases"/>
    <property type="match status" value="1"/>
</dbReference>
<keyword evidence="3" id="KW-0547">Nucleotide-binding</keyword>
<dbReference type="Proteomes" id="UP001212997">
    <property type="component" value="Unassembled WGS sequence"/>
</dbReference>
<dbReference type="Pfam" id="PF00271">
    <property type="entry name" value="Helicase_C"/>
    <property type="match status" value="1"/>
</dbReference>
<evidence type="ECO:0000256" key="9">
    <source>
        <dbReference type="PROSITE-ProRule" id="PRU00175"/>
    </source>
</evidence>
<feature type="domain" description="RING-type" evidence="11">
    <location>
        <begin position="604"/>
        <end position="673"/>
    </location>
</feature>
<dbReference type="InterPro" id="IPR017907">
    <property type="entry name" value="Znf_RING_CS"/>
</dbReference>
<comment type="caution">
    <text evidence="14">The sequence shown here is derived from an EMBL/GenBank/DDBJ whole genome shotgun (WGS) entry which is preliminary data.</text>
</comment>
<dbReference type="Gene3D" id="3.40.50.10810">
    <property type="entry name" value="Tandem AAA-ATPase domain"/>
    <property type="match status" value="1"/>
</dbReference>
<feature type="compositionally biased region" description="Polar residues" evidence="10">
    <location>
        <begin position="836"/>
        <end position="851"/>
    </location>
</feature>
<reference evidence="14" key="1">
    <citation type="submission" date="2022-07" db="EMBL/GenBank/DDBJ databases">
        <title>Genome Sequence of Physisporinus lineatus.</title>
        <authorList>
            <person name="Buettner E."/>
        </authorList>
    </citation>
    <scope>NUCLEOTIDE SEQUENCE</scope>
    <source>
        <strain evidence="14">VT162</strain>
    </source>
</reference>
<dbReference type="GO" id="GO:0008094">
    <property type="term" value="F:ATP-dependent activity, acting on DNA"/>
    <property type="evidence" value="ECO:0007669"/>
    <property type="project" value="TreeGrafter"/>
</dbReference>
<evidence type="ECO:0000313" key="15">
    <source>
        <dbReference type="Proteomes" id="UP001212997"/>
    </source>
</evidence>
<dbReference type="SMART" id="SM00184">
    <property type="entry name" value="RING"/>
    <property type="match status" value="1"/>
</dbReference>
<dbReference type="Pfam" id="PF00097">
    <property type="entry name" value="zf-C3HC4"/>
    <property type="match status" value="1"/>
</dbReference>
<feature type="compositionally biased region" description="Basic and acidic residues" evidence="10">
    <location>
        <begin position="775"/>
        <end position="793"/>
    </location>
</feature>
<dbReference type="PROSITE" id="PS51192">
    <property type="entry name" value="HELICASE_ATP_BIND_1"/>
    <property type="match status" value="1"/>
</dbReference>
<name>A0AAD5UWD3_9APHY</name>
<dbReference type="InterPro" id="IPR018957">
    <property type="entry name" value="Znf_C3HC4_RING-type"/>
</dbReference>
<feature type="compositionally biased region" description="Low complexity" evidence="10">
    <location>
        <begin position="709"/>
        <end position="720"/>
    </location>
</feature>
<dbReference type="InterPro" id="IPR001841">
    <property type="entry name" value="Znf_RING"/>
</dbReference>
<dbReference type="InterPro" id="IPR049730">
    <property type="entry name" value="SNF2/RAD54-like_C"/>
</dbReference>
<feature type="domain" description="Helicase C-terminal" evidence="13">
    <location>
        <begin position="883"/>
        <end position="1041"/>
    </location>
</feature>
<evidence type="ECO:0000256" key="10">
    <source>
        <dbReference type="SAM" id="MobiDB-lite"/>
    </source>
</evidence>
<dbReference type="GO" id="GO:0005524">
    <property type="term" value="F:ATP binding"/>
    <property type="evidence" value="ECO:0007669"/>
    <property type="project" value="UniProtKB-KW"/>
</dbReference>
<keyword evidence="4 9" id="KW-0863">Zinc-finger</keyword>
<dbReference type="PANTHER" id="PTHR45626:SF16">
    <property type="entry name" value="ATP-DEPENDENT HELICASE ULS1"/>
    <property type="match status" value="1"/>
</dbReference>
<gene>
    <name evidence="14" type="ORF">NLI96_g9870</name>
</gene>
<dbReference type="InterPro" id="IPR001650">
    <property type="entry name" value="Helicase_C-like"/>
</dbReference>
<dbReference type="PROSITE" id="PS50089">
    <property type="entry name" value="ZF_RING_2"/>
    <property type="match status" value="1"/>
</dbReference>
<evidence type="ECO:0000256" key="3">
    <source>
        <dbReference type="ARBA" id="ARBA00022741"/>
    </source>
</evidence>
<sequence>MDNPPSTTQKRPSRLLAILDGEELPFLDSPPSSEVPSVTPQPGGGTKRPHDSLEDAVSLLHPGNEEDQRGNKRRASGSGILEEQPTSTSDSGLTGGSRAIDEILATQRARFVEKVAMTGSPARLGLRIRYDEDTIHGVDRGGPNQPQCMADFVARSIDNASHGLTVAQAMEHLNLKDKRDLLPGLEVRLLPHQAIGVSWMVKQEKGPSKGGILADDMGLGKTVQMIAAMSINQPRLNENARTTLIVVPAALLLQWKEEIETKSNDIFTVHIHHGKDKLKKPADFDAYDVVITSYGTLTTDCTIPSDVEPEEELRWLRRHGYILIIACMSSASNTEALSRGPISRNDWYRIVADEAQFIRNRVDIYGLIRFGHFRPWNDWSDFNEHIGKVQLQDAPLAGMRAQQILKPLLLRRTKDGQLEGKPLLELPEKHIDLVHIEFSEEERQLYDQFEKRAQISINKFIRDNTIVKNSRQFYRRVALISMNSHSTGHDSPLASTLWTSQPDTCKSSQLLRNNWRVIYNRNLKGQFEESEDPTILVASEQEKELARATKAMGALWVVNIKQKLVFQSHIGNIFSDIGVIRFLQRAIAARFDYEDDPDSEEASCPVCGDFFVNNGRLLACGHEICFDCMMDLNNSPIAHNGIFGEGDEQANLRNEKEYEAAAAKGLRPCPTCKTMNDLGPNHTFLSKFFEPTSQEFKDATRRKPKRPQAPKNVPVVAPKVETPQKRSYTSKDIDDILDMSESSDEEFPDMKTLLKKRHSSPAVPSPGPKRGKKAKKEEDVKVKIDFSDEEPRASKGKKGKGVKGAKKEAEDVKKVDSSDEESETDTLDIPVRTSRQRQLSRNIGANTSTARTAAPGKAGPSSDLINTWRRGDDDLEPSAKMVAMVEFLKEWEALGDKTIVYSQWTSMLDLVEILFARHGIQSLRYDGKMNREARESVLAQFRKTTGPKVILISTKCGGVGLNLVSANRVINLDLSWNYASESQAYDRVHRLGQEKEVFVKRLVVKDTIEDRMLRLQDTKTGLAEVALGEGGGIKLHKLSVKELRALFGMKTPEQGGGRGRCPATA</sequence>
<dbReference type="Pfam" id="PF00176">
    <property type="entry name" value="SNF2-rel_dom"/>
    <property type="match status" value="1"/>
</dbReference>
<dbReference type="GO" id="GO:0008270">
    <property type="term" value="F:zinc ion binding"/>
    <property type="evidence" value="ECO:0007669"/>
    <property type="project" value="UniProtKB-KW"/>
</dbReference>
<protein>
    <submittedName>
        <fullName evidence="14">Uncharacterized protein</fullName>
    </submittedName>
</protein>
<evidence type="ECO:0000256" key="6">
    <source>
        <dbReference type="ARBA" id="ARBA00022806"/>
    </source>
</evidence>
<feature type="region of interest" description="Disordered" evidence="10">
    <location>
        <begin position="754"/>
        <end position="865"/>
    </location>
</feature>
<feature type="compositionally biased region" description="Basic residues" evidence="10">
    <location>
        <begin position="794"/>
        <end position="804"/>
    </location>
</feature>
<dbReference type="InterPro" id="IPR014001">
    <property type="entry name" value="Helicase_ATP-bd"/>
</dbReference>
<dbReference type="GO" id="GO:0000724">
    <property type="term" value="P:double-strand break repair via homologous recombination"/>
    <property type="evidence" value="ECO:0007669"/>
    <property type="project" value="TreeGrafter"/>
</dbReference>
<dbReference type="SMART" id="SM00490">
    <property type="entry name" value="HELICc"/>
    <property type="match status" value="1"/>
</dbReference>
<evidence type="ECO:0000256" key="5">
    <source>
        <dbReference type="ARBA" id="ARBA00022801"/>
    </source>
</evidence>
<dbReference type="InterPro" id="IPR027417">
    <property type="entry name" value="P-loop_NTPase"/>
</dbReference>
<keyword evidence="2" id="KW-0479">Metal-binding</keyword>
<dbReference type="GO" id="GO:0016787">
    <property type="term" value="F:hydrolase activity"/>
    <property type="evidence" value="ECO:0007669"/>
    <property type="project" value="UniProtKB-KW"/>
</dbReference>
<dbReference type="InterPro" id="IPR050628">
    <property type="entry name" value="SNF2_RAD54_helicase_TF"/>
</dbReference>
<proteinExistence type="inferred from homology"/>
<dbReference type="Gene3D" id="3.30.40.10">
    <property type="entry name" value="Zinc/RING finger domain, C3HC4 (zinc finger)"/>
    <property type="match status" value="1"/>
</dbReference>
<evidence type="ECO:0000259" key="12">
    <source>
        <dbReference type="PROSITE" id="PS51192"/>
    </source>
</evidence>
<dbReference type="GO" id="GO:0005737">
    <property type="term" value="C:cytoplasm"/>
    <property type="evidence" value="ECO:0007669"/>
    <property type="project" value="TreeGrafter"/>
</dbReference>
<dbReference type="CDD" id="cd18008">
    <property type="entry name" value="DEXDc_SHPRH-like"/>
    <property type="match status" value="1"/>
</dbReference>
<feature type="compositionally biased region" description="Basic and acidic residues" evidence="10">
    <location>
        <begin position="805"/>
        <end position="817"/>
    </location>
</feature>
<evidence type="ECO:0000256" key="1">
    <source>
        <dbReference type="ARBA" id="ARBA00007025"/>
    </source>
</evidence>
<comment type="similarity">
    <text evidence="1">Belongs to the SNF2/RAD54 helicase family.</text>
</comment>
<feature type="region of interest" description="Disordered" evidence="10">
    <location>
        <begin position="695"/>
        <end position="737"/>
    </location>
</feature>
<dbReference type="PANTHER" id="PTHR45626">
    <property type="entry name" value="TRANSCRIPTION TERMINATION FACTOR 2-RELATED"/>
    <property type="match status" value="1"/>
</dbReference>
<organism evidence="14 15">
    <name type="scientific">Meripilus lineatus</name>
    <dbReference type="NCBI Taxonomy" id="2056292"/>
    <lineage>
        <taxon>Eukaryota</taxon>
        <taxon>Fungi</taxon>
        <taxon>Dikarya</taxon>
        <taxon>Basidiomycota</taxon>
        <taxon>Agaricomycotina</taxon>
        <taxon>Agaricomycetes</taxon>
        <taxon>Polyporales</taxon>
        <taxon>Meripilaceae</taxon>
        <taxon>Meripilus</taxon>
    </lineage>
</organism>
<evidence type="ECO:0000256" key="7">
    <source>
        <dbReference type="ARBA" id="ARBA00022833"/>
    </source>
</evidence>
<dbReference type="PROSITE" id="PS51194">
    <property type="entry name" value="HELICASE_CTER"/>
    <property type="match status" value="1"/>
</dbReference>
<dbReference type="InterPro" id="IPR038718">
    <property type="entry name" value="SNF2-like_sf"/>
</dbReference>
<dbReference type="SUPFAM" id="SSF57850">
    <property type="entry name" value="RING/U-box"/>
    <property type="match status" value="1"/>
</dbReference>
<keyword evidence="8" id="KW-0067">ATP-binding</keyword>
<dbReference type="CDD" id="cd18793">
    <property type="entry name" value="SF2_C_SNF"/>
    <property type="match status" value="1"/>
</dbReference>
<dbReference type="InterPro" id="IPR000330">
    <property type="entry name" value="SNF2_N"/>
</dbReference>
<dbReference type="PROSITE" id="PS00518">
    <property type="entry name" value="ZF_RING_1"/>
    <property type="match status" value="1"/>
</dbReference>
<dbReference type="SUPFAM" id="SSF52540">
    <property type="entry name" value="P-loop containing nucleoside triphosphate hydrolases"/>
    <property type="match status" value="2"/>
</dbReference>
<evidence type="ECO:0000256" key="2">
    <source>
        <dbReference type="ARBA" id="ARBA00022723"/>
    </source>
</evidence>
<dbReference type="GO" id="GO:0005634">
    <property type="term" value="C:nucleus"/>
    <property type="evidence" value="ECO:0007669"/>
    <property type="project" value="TreeGrafter"/>
</dbReference>
<feature type="compositionally biased region" description="Polar residues" evidence="10">
    <location>
        <begin position="1"/>
        <end position="10"/>
    </location>
</feature>
<evidence type="ECO:0000256" key="4">
    <source>
        <dbReference type="ARBA" id="ARBA00022771"/>
    </source>
</evidence>
<dbReference type="SMART" id="SM00487">
    <property type="entry name" value="DEXDc"/>
    <property type="match status" value="1"/>
</dbReference>
<dbReference type="AlphaFoldDB" id="A0AAD5UWD3"/>
<keyword evidence="15" id="KW-1185">Reference proteome</keyword>
<dbReference type="GO" id="GO:0004386">
    <property type="term" value="F:helicase activity"/>
    <property type="evidence" value="ECO:0007669"/>
    <property type="project" value="UniProtKB-KW"/>
</dbReference>
<keyword evidence="5" id="KW-0378">Hydrolase</keyword>
<feature type="domain" description="Helicase ATP-binding" evidence="12">
    <location>
        <begin position="202"/>
        <end position="367"/>
    </location>
</feature>
<keyword evidence="7" id="KW-0862">Zinc</keyword>
<accession>A0AAD5UWD3</accession>
<feature type="region of interest" description="Disordered" evidence="10">
    <location>
        <begin position="1"/>
        <end position="96"/>
    </location>
</feature>
<evidence type="ECO:0000259" key="11">
    <source>
        <dbReference type="PROSITE" id="PS50089"/>
    </source>
</evidence>